<dbReference type="GeneTree" id="ENSGT00940000164905"/>
<dbReference type="InterPro" id="IPR016187">
    <property type="entry name" value="CTDL_fold"/>
</dbReference>
<dbReference type="Proteomes" id="UP000694620">
    <property type="component" value="Chromosome 9"/>
</dbReference>
<dbReference type="Gene3D" id="3.10.100.10">
    <property type="entry name" value="Mannose-Binding Protein A, subunit A"/>
    <property type="match status" value="1"/>
</dbReference>
<dbReference type="AlphaFoldDB" id="A0A8C4T5U2"/>
<proteinExistence type="predicted"/>
<dbReference type="CDD" id="cd00037">
    <property type="entry name" value="CLECT"/>
    <property type="match status" value="1"/>
</dbReference>
<dbReference type="SUPFAM" id="SSF56436">
    <property type="entry name" value="C-type lectin-like"/>
    <property type="match status" value="1"/>
</dbReference>
<reference evidence="3" key="3">
    <citation type="submission" date="2025-09" db="UniProtKB">
        <authorList>
            <consortium name="Ensembl"/>
        </authorList>
    </citation>
    <scope>IDENTIFICATION</scope>
</reference>
<organism evidence="3 4">
    <name type="scientific">Erpetoichthys calabaricus</name>
    <name type="common">Rope fish</name>
    <name type="synonym">Calamoichthys calabaricus</name>
    <dbReference type="NCBI Taxonomy" id="27687"/>
    <lineage>
        <taxon>Eukaryota</taxon>
        <taxon>Metazoa</taxon>
        <taxon>Chordata</taxon>
        <taxon>Craniata</taxon>
        <taxon>Vertebrata</taxon>
        <taxon>Euteleostomi</taxon>
        <taxon>Actinopterygii</taxon>
        <taxon>Polypteriformes</taxon>
        <taxon>Polypteridae</taxon>
        <taxon>Erpetoichthys</taxon>
    </lineage>
</organism>
<dbReference type="InterPro" id="IPR016186">
    <property type="entry name" value="C-type_lectin-like/link_sf"/>
</dbReference>
<dbReference type="Ensembl" id="ENSECRT00000025133.1">
    <property type="protein sequence ID" value="ENSECRP00000024597.1"/>
    <property type="gene ID" value="ENSECRG00000016663.1"/>
</dbReference>
<sequence length="165" mass="18625">MDTTLFPLMFILGCLMGQTDAARDINNLPCPGFQKSFDGSCYELVSLQRTFHSAQSWCERGGGHLAFILNEETQQFLEKNLDSEKDWWIGLAPATQNLTQEPIVTEGTVGREKMSLLYANWEYQPTSNTACGYIQKNSGFHWTASNNCSQEINFICEFGEFVLKA</sequence>
<protein>
    <recommendedName>
        <fullName evidence="2">C-type lectin domain-containing protein</fullName>
    </recommendedName>
</protein>
<keyword evidence="4" id="KW-1185">Reference proteome</keyword>
<evidence type="ECO:0000256" key="1">
    <source>
        <dbReference type="SAM" id="SignalP"/>
    </source>
</evidence>
<feature type="domain" description="C-type lectin" evidence="2">
    <location>
        <begin position="37"/>
        <end position="157"/>
    </location>
</feature>
<dbReference type="Pfam" id="PF00059">
    <property type="entry name" value="Lectin_C"/>
    <property type="match status" value="1"/>
</dbReference>
<reference evidence="3" key="2">
    <citation type="submission" date="2025-08" db="UniProtKB">
        <authorList>
            <consortium name="Ensembl"/>
        </authorList>
    </citation>
    <scope>IDENTIFICATION</scope>
</reference>
<evidence type="ECO:0000313" key="3">
    <source>
        <dbReference type="Ensembl" id="ENSECRP00000024597.1"/>
    </source>
</evidence>
<reference evidence="3" key="1">
    <citation type="submission" date="2021-06" db="EMBL/GenBank/DDBJ databases">
        <authorList>
            <consortium name="Wellcome Sanger Institute Data Sharing"/>
        </authorList>
    </citation>
    <scope>NUCLEOTIDE SEQUENCE [LARGE SCALE GENOMIC DNA]</scope>
</reference>
<evidence type="ECO:0000313" key="4">
    <source>
        <dbReference type="Proteomes" id="UP000694620"/>
    </source>
</evidence>
<feature type="signal peptide" evidence="1">
    <location>
        <begin position="1"/>
        <end position="21"/>
    </location>
</feature>
<feature type="chain" id="PRO_5034245549" description="C-type lectin domain-containing protein" evidence="1">
    <location>
        <begin position="22"/>
        <end position="165"/>
    </location>
</feature>
<accession>A0A8C4T5U2</accession>
<evidence type="ECO:0000259" key="2">
    <source>
        <dbReference type="PROSITE" id="PS50041"/>
    </source>
</evidence>
<dbReference type="PANTHER" id="PTHR22803">
    <property type="entry name" value="MANNOSE, PHOSPHOLIPASE, LECTIN RECEPTOR RELATED"/>
    <property type="match status" value="1"/>
</dbReference>
<dbReference type="InterPro" id="IPR050111">
    <property type="entry name" value="C-type_lectin/snaclec_domain"/>
</dbReference>
<dbReference type="InterPro" id="IPR001304">
    <property type="entry name" value="C-type_lectin-like"/>
</dbReference>
<dbReference type="PROSITE" id="PS50041">
    <property type="entry name" value="C_TYPE_LECTIN_2"/>
    <property type="match status" value="1"/>
</dbReference>
<name>A0A8C4T5U2_ERPCA</name>
<dbReference type="SMART" id="SM00034">
    <property type="entry name" value="CLECT"/>
    <property type="match status" value="1"/>
</dbReference>
<keyword evidence="1" id="KW-0732">Signal</keyword>